<feature type="compositionally biased region" description="Basic residues" evidence="3">
    <location>
        <begin position="211"/>
        <end position="221"/>
    </location>
</feature>
<organism evidence="6 7">
    <name type="scientific">Homarus americanus</name>
    <name type="common">American lobster</name>
    <dbReference type="NCBI Taxonomy" id="6706"/>
    <lineage>
        <taxon>Eukaryota</taxon>
        <taxon>Metazoa</taxon>
        <taxon>Ecdysozoa</taxon>
        <taxon>Arthropoda</taxon>
        <taxon>Crustacea</taxon>
        <taxon>Multicrustacea</taxon>
        <taxon>Malacostraca</taxon>
        <taxon>Eumalacostraca</taxon>
        <taxon>Eucarida</taxon>
        <taxon>Decapoda</taxon>
        <taxon>Pleocyemata</taxon>
        <taxon>Astacidea</taxon>
        <taxon>Nephropoidea</taxon>
        <taxon>Nephropidae</taxon>
        <taxon>Homarus</taxon>
    </lineage>
</organism>
<sequence length="236" mass="27073">MSVDGVSSVQGFKVVGLKFKEESKGIHQLLWKQHSVRTFNAAKPVERTLFVVNVPPYCTKEAFKRLFSVYGKVVDVFFHKKPSSGPPQVAKYPHFSLIPPIQGFKVAYVVFSHPSAIKKTLSVPPSTVLVLSTKEHPVLTGVQKWHQEYNEQFVKNAKLSEEIKALIEEYDKKRAEERAAAQQEPDDEGWVTVTSVKKKKPQLEKVDELKKKKKKKKKHQLIWHSSVRSSKRTRRE</sequence>
<dbReference type="GO" id="GO:0034456">
    <property type="term" value="C:UTP-C complex"/>
    <property type="evidence" value="ECO:0007669"/>
    <property type="project" value="TreeGrafter"/>
</dbReference>
<gene>
    <name evidence="6" type="primary">Rrp7a-L</name>
    <name evidence="6" type="ORF">Hamer_G015169</name>
</gene>
<dbReference type="InterPro" id="IPR035979">
    <property type="entry name" value="RBD_domain_sf"/>
</dbReference>
<dbReference type="InterPro" id="IPR024326">
    <property type="entry name" value="RRP7_C"/>
</dbReference>
<feature type="region of interest" description="Disordered" evidence="3">
    <location>
        <begin position="177"/>
        <end position="236"/>
    </location>
</feature>
<dbReference type="CDD" id="cd12294">
    <property type="entry name" value="RRM_Rrp7A"/>
    <property type="match status" value="1"/>
</dbReference>
<dbReference type="GO" id="GO:0032545">
    <property type="term" value="C:CURI complex"/>
    <property type="evidence" value="ECO:0007669"/>
    <property type="project" value="TreeGrafter"/>
</dbReference>
<evidence type="ECO:0000259" key="4">
    <source>
        <dbReference type="Pfam" id="PF00076"/>
    </source>
</evidence>
<dbReference type="InterPro" id="IPR034890">
    <property type="entry name" value="Rrp7A_RRM"/>
</dbReference>
<comment type="caution">
    <text evidence="6">The sequence shown here is derived from an EMBL/GenBank/DDBJ whole genome shotgun (WGS) entry which is preliminary data.</text>
</comment>
<proteinExistence type="inferred from homology"/>
<protein>
    <submittedName>
        <fullName evidence="6">Ribosomal RNA-processing protein 7 A-like</fullName>
    </submittedName>
</protein>
<dbReference type="AlphaFoldDB" id="A0A8J5N786"/>
<evidence type="ECO:0000256" key="2">
    <source>
        <dbReference type="ARBA" id="ARBA00022884"/>
    </source>
</evidence>
<dbReference type="InterPro" id="IPR012677">
    <property type="entry name" value="Nucleotide-bd_a/b_plait_sf"/>
</dbReference>
<dbReference type="GO" id="GO:0006364">
    <property type="term" value="P:rRNA processing"/>
    <property type="evidence" value="ECO:0007669"/>
    <property type="project" value="TreeGrafter"/>
</dbReference>
<dbReference type="Pfam" id="PF00076">
    <property type="entry name" value="RRM_1"/>
    <property type="match status" value="1"/>
</dbReference>
<dbReference type="Proteomes" id="UP000747542">
    <property type="component" value="Unassembled WGS sequence"/>
</dbReference>
<evidence type="ECO:0000313" key="6">
    <source>
        <dbReference type="EMBL" id="KAG7174965.1"/>
    </source>
</evidence>
<keyword evidence="7" id="KW-1185">Reference proteome</keyword>
<dbReference type="InterPro" id="IPR040446">
    <property type="entry name" value="RRP7"/>
</dbReference>
<evidence type="ECO:0000313" key="7">
    <source>
        <dbReference type="Proteomes" id="UP000747542"/>
    </source>
</evidence>
<dbReference type="SUPFAM" id="SSF54928">
    <property type="entry name" value="RNA-binding domain, RBD"/>
    <property type="match status" value="1"/>
</dbReference>
<dbReference type="Pfam" id="PF12923">
    <property type="entry name" value="RRP7"/>
    <property type="match status" value="1"/>
</dbReference>
<accession>A0A8J5N786</accession>
<feature type="domain" description="Ribosomal RNA-processing protein 7 C-terminal" evidence="5">
    <location>
        <begin position="151"/>
        <end position="219"/>
    </location>
</feature>
<dbReference type="EMBL" id="JAHLQT010006356">
    <property type="protein sequence ID" value="KAG7174965.1"/>
    <property type="molecule type" value="Genomic_DNA"/>
</dbReference>
<comment type="similarity">
    <text evidence="1">Belongs to the RRP7 family.</text>
</comment>
<name>A0A8J5N786_HOMAM</name>
<feature type="compositionally biased region" description="Basic and acidic residues" evidence="3">
    <location>
        <begin position="201"/>
        <end position="210"/>
    </location>
</feature>
<keyword evidence="2" id="KW-0694">RNA-binding</keyword>
<evidence type="ECO:0000256" key="1">
    <source>
        <dbReference type="ARBA" id="ARBA00006110"/>
    </source>
</evidence>
<dbReference type="InterPro" id="IPR000504">
    <property type="entry name" value="RRM_dom"/>
</dbReference>
<dbReference type="Gene3D" id="3.30.70.330">
    <property type="match status" value="1"/>
</dbReference>
<evidence type="ECO:0000259" key="5">
    <source>
        <dbReference type="Pfam" id="PF12923"/>
    </source>
</evidence>
<reference evidence="6" key="1">
    <citation type="journal article" date="2021" name="Sci. Adv.">
        <title>The American lobster genome reveals insights on longevity, neural, and immune adaptations.</title>
        <authorList>
            <person name="Polinski J.M."/>
            <person name="Zimin A.V."/>
            <person name="Clark K.F."/>
            <person name="Kohn A.B."/>
            <person name="Sadowski N."/>
            <person name="Timp W."/>
            <person name="Ptitsyn A."/>
            <person name="Khanna P."/>
            <person name="Romanova D.Y."/>
            <person name="Williams P."/>
            <person name="Greenwood S.J."/>
            <person name="Moroz L.L."/>
            <person name="Walt D.R."/>
            <person name="Bodnar A.G."/>
        </authorList>
    </citation>
    <scope>NUCLEOTIDE SEQUENCE</scope>
    <source>
        <strain evidence="6">GMGI-L3</strain>
    </source>
</reference>
<dbReference type="GO" id="GO:0000028">
    <property type="term" value="P:ribosomal small subunit assembly"/>
    <property type="evidence" value="ECO:0007669"/>
    <property type="project" value="TreeGrafter"/>
</dbReference>
<dbReference type="PANTHER" id="PTHR13191:SF0">
    <property type="entry name" value="RIBOSOMAL RNA-PROCESSING PROTEIN 7 HOMOLOG A-RELATED"/>
    <property type="match status" value="1"/>
</dbReference>
<evidence type="ECO:0000256" key="3">
    <source>
        <dbReference type="SAM" id="MobiDB-lite"/>
    </source>
</evidence>
<feature type="domain" description="RRM" evidence="4">
    <location>
        <begin position="49"/>
        <end position="83"/>
    </location>
</feature>
<dbReference type="GO" id="GO:0003723">
    <property type="term" value="F:RNA binding"/>
    <property type="evidence" value="ECO:0007669"/>
    <property type="project" value="UniProtKB-KW"/>
</dbReference>
<dbReference type="PANTHER" id="PTHR13191">
    <property type="entry name" value="RIBOSOMAL RNA PROCESSING PROTEIN 7-RELATED"/>
    <property type="match status" value="1"/>
</dbReference>